<reference evidence="1 2" key="1">
    <citation type="journal article" date="2024" name="Int. J. Syst. Evol. Microbiol.">
        <title>Lacrimispora brassicae sp. nov. isolated from fermented cabbage, and proposal of Clostridium indicum Gundawar et al. 2019 and Clostridium methoxybenzovorans Mechichi et al. 1999 as heterotypic synonyms of Lacrimispora amygdalina (Parshina et al. 2003) Haas and Blanchard 2020 and Lacrimispora indolis (McClung and McCoy 1957) Haas and Blanchard 2020, respectively.</title>
        <authorList>
            <person name="Kobayashi H."/>
            <person name="Tanizawa Y."/>
            <person name="Sakamoto M."/>
            <person name="Ohkuma M."/>
            <person name="Tohno M."/>
        </authorList>
    </citation>
    <scope>NUCLEOTIDE SEQUENCE [LARGE SCALE GENOMIC DNA]</scope>
    <source>
        <strain evidence="1 2">DSM 12857</strain>
    </source>
</reference>
<keyword evidence="2" id="KW-1185">Reference proteome</keyword>
<dbReference type="Proteomes" id="UP001419084">
    <property type="component" value="Unassembled WGS sequence"/>
</dbReference>
<gene>
    <name evidence="1" type="ORF">LAD12857_03830</name>
</gene>
<dbReference type="RefSeq" id="WP_346064507.1">
    <property type="nucleotide sequence ID" value="NZ_BRPJ01000007.1"/>
</dbReference>
<organism evidence="1 2">
    <name type="scientific">Lacrimispora amygdalina</name>
    <dbReference type="NCBI Taxonomy" id="253257"/>
    <lineage>
        <taxon>Bacteria</taxon>
        <taxon>Bacillati</taxon>
        <taxon>Bacillota</taxon>
        <taxon>Clostridia</taxon>
        <taxon>Lachnospirales</taxon>
        <taxon>Lachnospiraceae</taxon>
        <taxon>Lacrimispora</taxon>
    </lineage>
</organism>
<evidence type="ECO:0000313" key="2">
    <source>
        <dbReference type="Proteomes" id="UP001419084"/>
    </source>
</evidence>
<accession>A0ABQ5M1Q5</accession>
<dbReference type="EMBL" id="BRPJ01000007">
    <property type="protein sequence ID" value="GLB28460.1"/>
    <property type="molecule type" value="Genomic_DNA"/>
</dbReference>
<protein>
    <submittedName>
        <fullName evidence="1">Uncharacterized protein</fullName>
    </submittedName>
</protein>
<comment type="caution">
    <text evidence="1">The sequence shown here is derived from an EMBL/GenBank/DDBJ whole genome shotgun (WGS) entry which is preliminary data.</text>
</comment>
<name>A0ABQ5M1Q5_9FIRM</name>
<sequence>MEKVYRLFEVEEVIAEMDLSDIDDDIAETDEEYQIVISGWWVHIPELNLNLHEGVVCTWEEESQMFMPDFAVTVVYEAGAEHQHYIYFEQDGMVITLANWLNGRVPLDVIEQMRCSICKE</sequence>
<evidence type="ECO:0000313" key="1">
    <source>
        <dbReference type="EMBL" id="GLB28460.1"/>
    </source>
</evidence>
<proteinExistence type="predicted"/>